<keyword evidence="1" id="KW-1133">Transmembrane helix</keyword>
<comment type="caution">
    <text evidence="3">The sequence shown here is derived from an EMBL/GenBank/DDBJ whole genome shotgun (WGS) entry which is preliminary data.</text>
</comment>
<name>A0A1J4SCW7_9BACT</name>
<evidence type="ECO:0000256" key="1">
    <source>
        <dbReference type="SAM" id="Phobius"/>
    </source>
</evidence>
<dbReference type="AlphaFoldDB" id="A0A1J4SCW7"/>
<dbReference type="Proteomes" id="UP000182278">
    <property type="component" value="Unassembled WGS sequence"/>
</dbReference>
<gene>
    <name evidence="3" type="ORF">AUJ66_07430</name>
</gene>
<feature type="transmembrane region" description="Helical" evidence="1">
    <location>
        <begin position="51"/>
        <end position="71"/>
    </location>
</feature>
<organism evidence="3 4">
    <name type="scientific">Candidatus Desantisbacteria bacterium CG1_02_38_46</name>
    <dbReference type="NCBI Taxonomy" id="1817893"/>
    <lineage>
        <taxon>Bacteria</taxon>
        <taxon>Candidatus Desantisiibacteriota</taxon>
    </lineage>
</organism>
<keyword evidence="1" id="KW-0812">Transmembrane</keyword>
<keyword evidence="1" id="KW-0472">Membrane</keyword>
<sequence>MKKLLVVSVLAASLAFAGIANAGIAVGAGFSSWGGIFGANVDIGLDGPLSVQAQVGLLPMTVGGGVVYRFAPIMEGKITPYVGGEFDYWLNYLGLSINYMVFGGKGGAEYKISDNLIGYGGVLVGYGMWPGTTYLGSPGGMASGVEVGVRFVIGQ</sequence>
<reference evidence="3 4" key="1">
    <citation type="journal article" date="2016" name="Environ. Microbiol.">
        <title>Genomic resolution of a cold subsurface aquifer community provides metabolic insights for novel microbes adapted to high CO concentrations.</title>
        <authorList>
            <person name="Probst A.J."/>
            <person name="Castelle C.J."/>
            <person name="Singh A."/>
            <person name="Brown C.T."/>
            <person name="Anantharaman K."/>
            <person name="Sharon I."/>
            <person name="Hug L.A."/>
            <person name="Burstein D."/>
            <person name="Emerson J.B."/>
            <person name="Thomas B.C."/>
            <person name="Banfield J.F."/>
        </authorList>
    </citation>
    <scope>NUCLEOTIDE SEQUENCE [LARGE SCALE GENOMIC DNA]</scope>
    <source>
        <strain evidence="3">CG1_02_38_46</strain>
    </source>
</reference>
<dbReference type="EMBL" id="MNUO01000113">
    <property type="protein sequence ID" value="OIN96085.1"/>
    <property type="molecule type" value="Genomic_DNA"/>
</dbReference>
<accession>A0A1J4SCW7</accession>
<feature type="signal peptide" evidence="2">
    <location>
        <begin position="1"/>
        <end position="22"/>
    </location>
</feature>
<feature type="chain" id="PRO_5012362570" description="Outer membrane protein beta-barrel domain-containing protein" evidence="2">
    <location>
        <begin position="23"/>
        <end position="155"/>
    </location>
</feature>
<evidence type="ECO:0000313" key="3">
    <source>
        <dbReference type="EMBL" id="OIN96085.1"/>
    </source>
</evidence>
<protein>
    <recommendedName>
        <fullName evidence="5">Outer membrane protein beta-barrel domain-containing protein</fullName>
    </recommendedName>
</protein>
<evidence type="ECO:0000313" key="4">
    <source>
        <dbReference type="Proteomes" id="UP000182278"/>
    </source>
</evidence>
<evidence type="ECO:0000256" key="2">
    <source>
        <dbReference type="SAM" id="SignalP"/>
    </source>
</evidence>
<keyword evidence="2" id="KW-0732">Signal</keyword>
<proteinExistence type="predicted"/>
<evidence type="ECO:0008006" key="5">
    <source>
        <dbReference type="Google" id="ProtNLM"/>
    </source>
</evidence>